<gene>
    <name evidence="4" type="ORF">BWQ96_05013</name>
</gene>
<dbReference type="PANTHER" id="PTHR13651">
    <property type="entry name" value="PROTEIN ABITRAM"/>
    <property type="match status" value="1"/>
</dbReference>
<proteinExistence type="inferred from homology"/>
<dbReference type="Proteomes" id="UP000247409">
    <property type="component" value="Unassembled WGS sequence"/>
</dbReference>
<dbReference type="OrthoDB" id="48130at2759"/>
<organism evidence="4 5">
    <name type="scientific">Gracilariopsis chorda</name>
    <dbReference type="NCBI Taxonomy" id="448386"/>
    <lineage>
        <taxon>Eukaryota</taxon>
        <taxon>Rhodophyta</taxon>
        <taxon>Florideophyceae</taxon>
        <taxon>Rhodymeniophycidae</taxon>
        <taxon>Gracilariales</taxon>
        <taxon>Gracilariaceae</taxon>
        <taxon>Gracilariopsis</taxon>
    </lineage>
</organism>
<evidence type="ECO:0000256" key="1">
    <source>
        <dbReference type="ARBA" id="ARBA00010764"/>
    </source>
</evidence>
<accession>A0A2V3IU38</accession>
<evidence type="ECO:0000256" key="2">
    <source>
        <dbReference type="ARBA" id="ARBA00019325"/>
    </source>
</evidence>
<dbReference type="EMBL" id="NBIV01000066">
    <property type="protein sequence ID" value="PXF45247.1"/>
    <property type="molecule type" value="Genomic_DNA"/>
</dbReference>
<dbReference type="Pfam" id="PF01597">
    <property type="entry name" value="GCV_H"/>
    <property type="match status" value="1"/>
</dbReference>
<keyword evidence="5" id="KW-1185">Reference proteome</keyword>
<comment type="caution">
    <text evidence="4">The sequence shown here is derived from an EMBL/GenBank/DDBJ whole genome shotgun (WGS) entry which is preliminary data.</text>
</comment>
<sequence length="168" mass="18968">MHRIVPPSTIERYFTLHYAPGLARQLSPRTKPPDRGEDLCIARHHNGICVLCLSPLHPIVTQRRAIQAVDYRVEMRQVKGKRKKGGIVVEEKTRLCTIICEAGERYAVQCGIKGTLLEYNDMLAKDTSLINQRPLTEGYLGVVLPWPSQIKTAVDALMSKTDYDNIVE</sequence>
<protein>
    <recommendedName>
        <fullName evidence="2">Protein Abitram</fullName>
    </recommendedName>
    <alternativeName>
        <fullName evidence="3">Actin-binding transcription modulator</fullName>
    </alternativeName>
</protein>
<evidence type="ECO:0000313" key="4">
    <source>
        <dbReference type="EMBL" id="PXF45247.1"/>
    </source>
</evidence>
<dbReference type="InterPro" id="IPR011053">
    <property type="entry name" value="Single_hybrid_motif"/>
</dbReference>
<dbReference type="SUPFAM" id="SSF51230">
    <property type="entry name" value="Single hybrid motif"/>
    <property type="match status" value="1"/>
</dbReference>
<evidence type="ECO:0000256" key="3">
    <source>
        <dbReference type="ARBA" id="ARBA00030463"/>
    </source>
</evidence>
<name>A0A2V3IU38_9FLOR</name>
<dbReference type="AlphaFoldDB" id="A0A2V3IU38"/>
<dbReference type="GO" id="GO:0005634">
    <property type="term" value="C:nucleus"/>
    <property type="evidence" value="ECO:0007669"/>
    <property type="project" value="TreeGrafter"/>
</dbReference>
<dbReference type="STRING" id="448386.A0A2V3IU38"/>
<dbReference type="PANTHER" id="PTHR13651:SF0">
    <property type="entry name" value="PROTEIN ABITRAM"/>
    <property type="match status" value="1"/>
</dbReference>
<reference evidence="4 5" key="1">
    <citation type="journal article" date="2018" name="Mol. Biol. Evol.">
        <title>Analysis of the draft genome of the red seaweed Gracilariopsis chorda provides insights into genome size evolution in Rhodophyta.</title>
        <authorList>
            <person name="Lee J."/>
            <person name="Yang E.C."/>
            <person name="Graf L."/>
            <person name="Yang J.H."/>
            <person name="Qiu H."/>
            <person name="Zel Zion U."/>
            <person name="Chan C.X."/>
            <person name="Stephens T.G."/>
            <person name="Weber A.P.M."/>
            <person name="Boo G.H."/>
            <person name="Boo S.M."/>
            <person name="Kim K.M."/>
            <person name="Shin Y."/>
            <person name="Jung M."/>
            <person name="Lee S.J."/>
            <person name="Yim H.S."/>
            <person name="Lee J.H."/>
            <person name="Bhattacharya D."/>
            <person name="Yoon H.S."/>
        </authorList>
    </citation>
    <scope>NUCLEOTIDE SEQUENCE [LARGE SCALE GENOMIC DNA]</scope>
    <source>
        <strain evidence="4 5">SKKU-2015</strain>
        <tissue evidence="4">Whole body</tissue>
    </source>
</reference>
<dbReference type="InterPro" id="IPR033753">
    <property type="entry name" value="GCV_H/Fam206"/>
</dbReference>
<comment type="similarity">
    <text evidence="1">Belongs to the ABITRAM family.</text>
</comment>
<dbReference type="Gene3D" id="2.40.50.100">
    <property type="match status" value="1"/>
</dbReference>
<dbReference type="InterPro" id="IPR039169">
    <property type="entry name" value="Abitram"/>
</dbReference>
<evidence type="ECO:0000313" key="5">
    <source>
        <dbReference type="Proteomes" id="UP000247409"/>
    </source>
</evidence>